<dbReference type="OrthoDB" id="5654170at2"/>
<accession>A0A0K8QM51</accession>
<dbReference type="RefSeq" id="WP_062535873.1">
    <property type="nucleotide sequence ID" value="NZ_DF970177.1"/>
</dbReference>
<organism evidence="2">
    <name type="scientific">Mizugakiibacter sediminis</name>
    <dbReference type="NCBI Taxonomy" id="1475481"/>
    <lineage>
        <taxon>Bacteria</taxon>
        <taxon>Pseudomonadati</taxon>
        <taxon>Pseudomonadota</taxon>
        <taxon>Gammaproteobacteria</taxon>
        <taxon>Lysobacterales</taxon>
        <taxon>Rhodanobacteraceae</taxon>
        <taxon>Mizugakiibacter</taxon>
    </lineage>
</organism>
<dbReference type="EMBL" id="DF952378">
    <property type="protein sequence ID" value="GAN44508.1"/>
    <property type="molecule type" value="Genomic_DNA"/>
</dbReference>
<keyword evidence="3" id="KW-1185">Reference proteome</keyword>
<protein>
    <recommendedName>
        <fullName evidence="4">Hemerythrin-like domain-containing protein</fullName>
    </recommendedName>
</protein>
<evidence type="ECO:0000313" key="2">
    <source>
        <dbReference type="EMBL" id="GAP65786.1"/>
    </source>
</evidence>
<proteinExistence type="predicted"/>
<evidence type="ECO:0000313" key="3">
    <source>
        <dbReference type="Proteomes" id="UP000253740"/>
    </source>
</evidence>
<sequence length="233" mass="25342">MNAANARMNMYGPIHKGLRARMAEALTALGRMDCNDAGQVEATLDLVGDLLDLCLDHLEHENRFVHAAMEARAPGSADAATIEHAHHQAEIAALHALCSHVAISRGHERAELAHRLYLAFSTFVAENLTHMRFEEEHNNAVLWTHYGDAELLAIEQALVASIPEAKRPRALRLIVPALAHGERVQFLARMRAGMPEPAFAGVLAMLMPLLDAHEQDKLRAALGLDEAAAGIAA</sequence>
<gene>
    <name evidence="1" type="ORF">MBSD_1043</name>
    <name evidence="2" type="ORF">MBSD_n1077</name>
</gene>
<name>A0A0K8QM51_9GAMM</name>
<dbReference type="HOGENOM" id="CLU_103728_0_0_6"/>
<dbReference type="Gene3D" id="1.20.120.520">
    <property type="entry name" value="nmb1532 protein domain like"/>
    <property type="match status" value="1"/>
</dbReference>
<reference evidence="2" key="2">
    <citation type="submission" date="2015-08" db="EMBL/GenBank/DDBJ databases">
        <title>Complete DNA Sequence of Pseudomonas syringae pv. actinidiae, the Causal Agent of Kiwifruit Canker Disease.</title>
        <authorList>
            <person name="Rikkerink E.H.A."/>
            <person name="Fineran P.C."/>
        </authorList>
    </citation>
    <scope>NUCLEOTIDE SEQUENCE</scope>
    <source>
        <strain evidence="2">SkMP5</strain>
    </source>
</reference>
<dbReference type="EMBL" id="DF970177">
    <property type="protein sequence ID" value="GAP65786.1"/>
    <property type="molecule type" value="Genomic_DNA"/>
</dbReference>
<dbReference type="Proteomes" id="UP000253740">
    <property type="component" value="Unassembled WGS sequence"/>
</dbReference>
<dbReference type="AlphaFoldDB" id="A0A0K8QM51"/>
<evidence type="ECO:0008006" key="4">
    <source>
        <dbReference type="Google" id="ProtNLM"/>
    </source>
</evidence>
<reference evidence="1" key="1">
    <citation type="submission" date="2015-03" db="EMBL/GenBank/DDBJ databases">
        <title>Draft genome sequence of Mizugakiibacter sediminis skMP5.</title>
        <authorList>
            <person name="Watanabe T."/>
            <person name="Kojima H."/>
            <person name="Fukui M."/>
        </authorList>
    </citation>
    <scope>NUCLEOTIDE SEQUENCE</scope>
    <source>
        <strain evidence="1">SkMP5</strain>
    </source>
</reference>
<evidence type="ECO:0000313" key="1">
    <source>
        <dbReference type="EMBL" id="GAN44508.1"/>
    </source>
</evidence>